<reference evidence="2" key="1">
    <citation type="journal article" date="2020" name="Stud. Mycol.">
        <title>101 Dothideomycetes genomes: a test case for predicting lifestyles and emergence of pathogens.</title>
        <authorList>
            <person name="Haridas S."/>
            <person name="Albert R."/>
            <person name="Binder M."/>
            <person name="Bloem J."/>
            <person name="Labutti K."/>
            <person name="Salamov A."/>
            <person name="Andreopoulos B."/>
            <person name="Baker S."/>
            <person name="Barry K."/>
            <person name="Bills G."/>
            <person name="Bluhm B."/>
            <person name="Cannon C."/>
            <person name="Castanera R."/>
            <person name="Culley D."/>
            <person name="Daum C."/>
            <person name="Ezra D."/>
            <person name="Gonzalez J."/>
            <person name="Henrissat B."/>
            <person name="Kuo A."/>
            <person name="Liang C."/>
            <person name="Lipzen A."/>
            <person name="Lutzoni F."/>
            <person name="Magnuson J."/>
            <person name="Mondo S."/>
            <person name="Nolan M."/>
            <person name="Ohm R."/>
            <person name="Pangilinan J."/>
            <person name="Park H.-J."/>
            <person name="Ramirez L."/>
            <person name="Alfaro M."/>
            <person name="Sun H."/>
            <person name="Tritt A."/>
            <person name="Yoshinaga Y."/>
            <person name="Zwiers L.-H."/>
            <person name="Turgeon B."/>
            <person name="Goodwin S."/>
            <person name="Spatafora J."/>
            <person name="Crous P."/>
            <person name="Grigoriev I."/>
        </authorList>
    </citation>
    <scope>NUCLEOTIDE SEQUENCE</scope>
    <source>
        <strain evidence="2">CBS 627.86</strain>
    </source>
</reference>
<protein>
    <recommendedName>
        <fullName evidence="4">Secreted protein</fullName>
    </recommendedName>
</protein>
<evidence type="ECO:0000313" key="3">
    <source>
        <dbReference type="Proteomes" id="UP000799770"/>
    </source>
</evidence>
<dbReference type="EMBL" id="ML977311">
    <property type="protein sequence ID" value="KAF2122214.1"/>
    <property type="molecule type" value="Genomic_DNA"/>
</dbReference>
<keyword evidence="1" id="KW-0732">Signal</keyword>
<proteinExistence type="predicted"/>
<name>A0A6A5ZT89_9PLEO</name>
<feature type="signal peptide" evidence="1">
    <location>
        <begin position="1"/>
        <end position="19"/>
    </location>
</feature>
<organism evidence="2 3">
    <name type="scientific">Lophiotrema nucula</name>
    <dbReference type="NCBI Taxonomy" id="690887"/>
    <lineage>
        <taxon>Eukaryota</taxon>
        <taxon>Fungi</taxon>
        <taxon>Dikarya</taxon>
        <taxon>Ascomycota</taxon>
        <taxon>Pezizomycotina</taxon>
        <taxon>Dothideomycetes</taxon>
        <taxon>Pleosporomycetidae</taxon>
        <taxon>Pleosporales</taxon>
        <taxon>Lophiotremataceae</taxon>
        <taxon>Lophiotrema</taxon>
    </lineage>
</organism>
<evidence type="ECO:0008006" key="4">
    <source>
        <dbReference type="Google" id="ProtNLM"/>
    </source>
</evidence>
<feature type="chain" id="PRO_5025661916" description="Secreted protein" evidence="1">
    <location>
        <begin position="20"/>
        <end position="123"/>
    </location>
</feature>
<sequence>MRAHRVFGGLMSLASLTGATTTPSCLDKCCYNQTLTVSSQDYSKLSLPLTHSRIVQQHPSRSSYRERLRAQKFRTQRHLHHRWSSWSQCCKRRSEQWRLPLHRRCNKPRRSWLDCFVPRLQPQ</sequence>
<evidence type="ECO:0000256" key="1">
    <source>
        <dbReference type="SAM" id="SignalP"/>
    </source>
</evidence>
<keyword evidence="3" id="KW-1185">Reference proteome</keyword>
<accession>A0A6A5ZT89</accession>
<evidence type="ECO:0000313" key="2">
    <source>
        <dbReference type="EMBL" id="KAF2122214.1"/>
    </source>
</evidence>
<dbReference type="AlphaFoldDB" id="A0A6A5ZT89"/>
<dbReference type="Proteomes" id="UP000799770">
    <property type="component" value="Unassembled WGS sequence"/>
</dbReference>
<gene>
    <name evidence="2" type="ORF">BDV96DRAFT_563097</name>
</gene>